<dbReference type="AlphaFoldDB" id="A0AAP0E7V4"/>
<evidence type="ECO:0000313" key="2">
    <source>
        <dbReference type="EMBL" id="KAK9084188.1"/>
    </source>
</evidence>
<dbReference type="Proteomes" id="UP001419268">
    <property type="component" value="Unassembled WGS sequence"/>
</dbReference>
<sequence>MGRRSGNVISVQRSMQCSQIGRLTPRLVAPKSTNVTVEPSSPEETASSHTELSVMP</sequence>
<keyword evidence="3" id="KW-1185">Reference proteome</keyword>
<protein>
    <submittedName>
        <fullName evidence="2">Uncharacterized protein</fullName>
    </submittedName>
</protein>
<reference evidence="2 3" key="1">
    <citation type="submission" date="2024-01" db="EMBL/GenBank/DDBJ databases">
        <title>Genome assemblies of Stephania.</title>
        <authorList>
            <person name="Yang L."/>
        </authorList>
    </citation>
    <scope>NUCLEOTIDE SEQUENCE [LARGE SCALE GENOMIC DNA]</scope>
    <source>
        <strain evidence="2">JXDWG</strain>
        <tissue evidence="2">Leaf</tissue>
    </source>
</reference>
<feature type="region of interest" description="Disordered" evidence="1">
    <location>
        <begin position="31"/>
        <end position="56"/>
    </location>
</feature>
<evidence type="ECO:0000256" key="1">
    <source>
        <dbReference type="SAM" id="MobiDB-lite"/>
    </source>
</evidence>
<comment type="caution">
    <text evidence="2">The sequence shown here is derived from an EMBL/GenBank/DDBJ whole genome shotgun (WGS) entry which is preliminary data.</text>
</comment>
<organism evidence="2 3">
    <name type="scientific">Stephania cephalantha</name>
    <dbReference type="NCBI Taxonomy" id="152367"/>
    <lineage>
        <taxon>Eukaryota</taxon>
        <taxon>Viridiplantae</taxon>
        <taxon>Streptophyta</taxon>
        <taxon>Embryophyta</taxon>
        <taxon>Tracheophyta</taxon>
        <taxon>Spermatophyta</taxon>
        <taxon>Magnoliopsida</taxon>
        <taxon>Ranunculales</taxon>
        <taxon>Menispermaceae</taxon>
        <taxon>Menispermoideae</taxon>
        <taxon>Cissampelideae</taxon>
        <taxon>Stephania</taxon>
    </lineage>
</organism>
<proteinExistence type="predicted"/>
<gene>
    <name evidence="2" type="ORF">Scep_030659</name>
</gene>
<name>A0AAP0E7V4_9MAGN</name>
<evidence type="ECO:0000313" key="3">
    <source>
        <dbReference type="Proteomes" id="UP001419268"/>
    </source>
</evidence>
<dbReference type="EMBL" id="JBBNAG010000013">
    <property type="protein sequence ID" value="KAK9084188.1"/>
    <property type="molecule type" value="Genomic_DNA"/>
</dbReference>
<accession>A0AAP0E7V4</accession>